<evidence type="ECO:0000313" key="2">
    <source>
        <dbReference type="Proteomes" id="UP000823773"/>
    </source>
</evidence>
<proteinExistence type="predicted"/>
<keyword evidence="2" id="KW-1185">Reference proteome</keyword>
<reference evidence="1" key="1">
    <citation type="submission" date="2021-03" db="EMBL/GenBank/DDBJ databases">
        <title>Genomic Encyclopedia of Type Strains, Phase IV (KMG-IV): sequencing the most valuable type-strain genomes for metagenomic binning, comparative biology and taxonomic classification.</title>
        <authorList>
            <person name="Goeker M."/>
        </authorList>
    </citation>
    <scope>NUCLEOTIDE SEQUENCE</scope>
    <source>
        <strain evidence="1">DSM 18131</strain>
    </source>
</reference>
<dbReference type="Proteomes" id="UP000823773">
    <property type="component" value="Unassembled WGS sequence"/>
</dbReference>
<gene>
    <name evidence="1" type="ORF">J2Z19_001431</name>
</gene>
<comment type="caution">
    <text evidence="1">The sequence shown here is derived from an EMBL/GenBank/DDBJ whole genome shotgun (WGS) entry which is preliminary data.</text>
</comment>
<name>A0ACC5SSI4_ENSAD</name>
<evidence type="ECO:0000313" key="1">
    <source>
        <dbReference type="EMBL" id="MBP1871719.1"/>
    </source>
</evidence>
<accession>A0ACC5SSI4</accession>
<protein>
    <submittedName>
        <fullName evidence="1">HlyD family secretion protein</fullName>
    </submittedName>
</protein>
<sequence length="439" mass="46022">MIRRRPTHLDTSPLDRQPGTASEKNHRRRRTVGSVALIAVAALLATAYPMVVGHLYPTAGTAMAVATGSAGATSGDDASVMSVSVVNASPGALTTTSTVSGSIVAREDVLVGTESDGAGVLSILAEEGDTVREGQILAVLMSDLGEIALAMNDVEIERANALLTQSESTIALAQTNLDLAGKALARADPLSKSGVTSLDVLEQRQADVLVAEAKLATAQQAKRVALAERAIALVKRRELTAHLERTRVRAPASGIIVERFAHVGDIATGKTPLFRIARDGLFELEALVPMRMMDRIRPEMAASISIPGSEVPLAGTVRHLSPRIEPTTRMARVRIALPPTVMVRLGAFARAEIRTTEQMQIVLPLSAVQPTADGSQVQLVANGTVETRAVVTGRKTAEAVQIVSGVSSGEQVILRSGGLVRAGMRVTPVLPAAVIAANR</sequence>
<organism evidence="1 2">
    <name type="scientific">Ensifer adhaerens</name>
    <name type="common">Sinorhizobium morelense</name>
    <dbReference type="NCBI Taxonomy" id="106592"/>
    <lineage>
        <taxon>Bacteria</taxon>
        <taxon>Pseudomonadati</taxon>
        <taxon>Pseudomonadota</taxon>
        <taxon>Alphaproteobacteria</taxon>
        <taxon>Hyphomicrobiales</taxon>
        <taxon>Rhizobiaceae</taxon>
        <taxon>Sinorhizobium/Ensifer group</taxon>
        <taxon>Ensifer</taxon>
    </lineage>
</organism>
<dbReference type="EMBL" id="JAGGJR010000002">
    <property type="protein sequence ID" value="MBP1871719.1"/>
    <property type="molecule type" value="Genomic_DNA"/>
</dbReference>